<reference evidence="1 2" key="1">
    <citation type="submission" date="2016-07" db="EMBL/GenBank/DDBJ databases">
        <title>Pervasive Adenine N6-methylation of Active Genes in Fungi.</title>
        <authorList>
            <consortium name="DOE Joint Genome Institute"/>
            <person name="Mondo S.J."/>
            <person name="Dannebaum R.O."/>
            <person name="Kuo R.C."/>
            <person name="Labutti K."/>
            <person name="Haridas S."/>
            <person name="Kuo A."/>
            <person name="Salamov A."/>
            <person name="Ahrendt S.R."/>
            <person name="Lipzen A."/>
            <person name="Sullivan W."/>
            <person name="Andreopoulos W.B."/>
            <person name="Clum A."/>
            <person name="Lindquist E."/>
            <person name="Daum C."/>
            <person name="Ramamoorthy G.K."/>
            <person name="Gryganskyi A."/>
            <person name="Culley D."/>
            <person name="Magnuson J.K."/>
            <person name="James T.Y."/>
            <person name="O'Malley M.A."/>
            <person name="Stajich J.E."/>
            <person name="Spatafora J.W."/>
            <person name="Visel A."/>
            <person name="Grigoriev I.V."/>
        </authorList>
    </citation>
    <scope>NUCLEOTIDE SEQUENCE [LARGE SCALE GENOMIC DNA]</scope>
    <source>
        <strain evidence="1 2">JEL800</strain>
    </source>
</reference>
<dbReference type="Proteomes" id="UP000193642">
    <property type="component" value="Unassembled WGS sequence"/>
</dbReference>
<evidence type="ECO:0000313" key="1">
    <source>
        <dbReference type="EMBL" id="ORY44872.1"/>
    </source>
</evidence>
<sequence length="149" mass="16647">MKSCKRCFTHRKRCIPVAGSTICERCTRIGVPQDCVVEPRKKRRPRLVTAVPPSQSSPPQTFVTQTSAQTLNTTPSPSPDFVADFGAGPVVAKIMNAFDGPLPLASHNQSDTWTVEDPDLMATWQDYWLAHRYPVFQIHHHALLKITPL</sequence>
<dbReference type="AlphaFoldDB" id="A0A1Y2CCV5"/>
<protein>
    <recommendedName>
        <fullName evidence="3">Zn(2)-C6 fungal-type domain-containing protein</fullName>
    </recommendedName>
</protein>
<feature type="non-terminal residue" evidence="1">
    <location>
        <position position="149"/>
    </location>
</feature>
<proteinExistence type="predicted"/>
<comment type="caution">
    <text evidence="1">The sequence shown here is derived from an EMBL/GenBank/DDBJ whole genome shotgun (WGS) entry which is preliminary data.</text>
</comment>
<dbReference type="EMBL" id="MCGO01000021">
    <property type="protein sequence ID" value="ORY44872.1"/>
    <property type="molecule type" value="Genomic_DNA"/>
</dbReference>
<keyword evidence="2" id="KW-1185">Reference proteome</keyword>
<evidence type="ECO:0000313" key="2">
    <source>
        <dbReference type="Proteomes" id="UP000193642"/>
    </source>
</evidence>
<gene>
    <name evidence="1" type="ORF">BCR33DRAFT_716808</name>
</gene>
<evidence type="ECO:0008006" key="3">
    <source>
        <dbReference type="Google" id="ProtNLM"/>
    </source>
</evidence>
<name>A0A1Y2CCV5_9FUNG</name>
<organism evidence="1 2">
    <name type="scientific">Rhizoclosmatium globosum</name>
    <dbReference type="NCBI Taxonomy" id="329046"/>
    <lineage>
        <taxon>Eukaryota</taxon>
        <taxon>Fungi</taxon>
        <taxon>Fungi incertae sedis</taxon>
        <taxon>Chytridiomycota</taxon>
        <taxon>Chytridiomycota incertae sedis</taxon>
        <taxon>Chytridiomycetes</taxon>
        <taxon>Chytridiales</taxon>
        <taxon>Chytriomycetaceae</taxon>
        <taxon>Rhizoclosmatium</taxon>
    </lineage>
</organism>
<accession>A0A1Y2CCV5</accession>